<keyword evidence="2" id="KW-1185">Reference proteome</keyword>
<dbReference type="Proteomes" id="UP000451233">
    <property type="component" value="Unassembled WGS sequence"/>
</dbReference>
<comment type="caution">
    <text evidence="1">The sequence shown here is derived from an EMBL/GenBank/DDBJ whole genome shotgun (WGS) entry which is preliminary data.</text>
</comment>
<sequence length="53" mass="5693">MHLNISAAQVETAVTPVTKAILITHLFGGIAETEAIIAVARRQDTVKQEKLPP</sequence>
<protein>
    <submittedName>
        <fullName evidence="1">Uncharacterized protein</fullName>
    </submittedName>
</protein>
<dbReference type="Pfam" id="PF01041">
    <property type="entry name" value="DegT_DnrJ_EryC1"/>
    <property type="match status" value="1"/>
</dbReference>
<dbReference type="SUPFAM" id="SSF53383">
    <property type="entry name" value="PLP-dependent transferases"/>
    <property type="match status" value="1"/>
</dbReference>
<evidence type="ECO:0000313" key="1">
    <source>
        <dbReference type="EMBL" id="MXV17736.1"/>
    </source>
</evidence>
<dbReference type="InterPro" id="IPR000653">
    <property type="entry name" value="DegT/StrS_aminotransferase"/>
</dbReference>
<proteinExistence type="predicted"/>
<dbReference type="RefSeq" id="WP_160908883.1">
    <property type="nucleotide sequence ID" value="NZ_WVHS01000006.1"/>
</dbReference>
<dbReference type="EMBL" id="WVHS01000006">
    <property type="protein sequence ID" value="MXV17736.1"/>
    <property type="molecule type" value="Genomic_DNA"/>
</dbReference>
<reference evidence="1 2" key="1">
    <citation type="submission" date="2019-11" db="EMBL/GenBank/DDBJ databases">
        <title>Pedobacter sp. HMF7056 Genome sequencing and assembly.</title>
        <authorList>
            <person name="Kang H."/>
            <person name="Kim H."/>
            <person name="Joh K."/>
        </authorList>
    </citation>
    <scope>NUCLEOTIDE SEQUENCE [LARGE SCALE GENOMIC DNA]</scope>
    <source>
        <strain evidence="1 2">HMF7056</strain>
    </source>
</reference>
<name>A0A7K1Y4U4_9SPHI</name>
<gene>
    <name evidence="1" type="ORF">GS398_20720</name>
</gene>
<dbReference type="AlphaFoldDB" id="A0A7K1Y4U4"/>
<accession>A0A7K1Y4U4</accession>
<organism evidence="1 2">
    <name type="scientific">Hufsiella ginkgonis</name>
    <dbReference type="NCBI Taxonomy" id="2695274"/>
    <lineage>
        <taxon>Bacteria</taxon>
        <taxon>Pseudomonadati</taxon>
        <taxon>Bacteroidota</taxon>
        <taxon>Sphingobacteriia</taxon>
        <taxon>Sphingobacteriales</taxon>
        <taxon>Sphingobacteriaceae</taxon>
        <taxon>Hufsiella</taxon>
    </lineage>
</organism>
<dbReference type="InterPro" id="IPR015424">
    <property type="entry name" value="PyrdxlP-dep_Trfase"/>
</dbReference>
<dbReference type="Gene3D" id="3.40.640.10">
    <property type="entry name" value="Type I PLP-dependent aspartate aminotransferase-like (Major domain)"/>
    <property type="match status" value="1"/>
</dbReference>
<dbReference type="InterPro" id="IPR015421">
    <property type="entry name" value="PyrdxlP-dep_Trfase_major"/>
</dbReference>
<evidence type="ECO:0000313" key="2">
    <source>
        <dbReference type="Proteomes" id="UP000451233"/>
    </source>
</evidence>